<dbReference type="GO" id="GO:0005524">
    <property type="term" value="F:ATP binding"/>
    <property type="evidence" value="ECO:0007669"/>
    <property type="project" value="UniProtKB-UniRule"/>
</dbReference>
<dbReference type="Gene3D" id="2.70.150.10">
    <property type="entry name" value="Calcium-transporting ATPase, cytoplasmic transduction domain A"/>
    <property type="match status" value="1"/>
</dbReference>
<dbReference type="InterPro" id="IPR018303">
    <property type="entry name" value="ATPase_P-typ_P_site"/>
</dbReference>
<dbReference type="SUPFAM" id="SSF81660">
    <property type="entry name" value="Metal cation-transporting ATPase, ATP-binding domain N"/>
    <property type="match status" value="1"/>
</dbReference>
<sequence length="690" mass="72684">MSNKSAIQSLLDPALLWPAVVDSLRKLAPQTQWKNPVMFVAYIGSILTTVLFVQALQGQGEAPAAFICAIAAWLWFTVIFANFAEALAEGRSKAQAASLRSTKKNVLAKKLDGTRHGDKWFPTESQNLKKGDHVLIEAGDVVPGDGEVVEGVASVDESAITGESAPVIREAGGDFSAVTGGTRVLSDWVVVRISVNPGEAFLDRMIAMVENAKRQKTPNEIALTILLVALTLVFLVVTVTLLPFSLYSVEAAKAGSPITITTLIALLVCLIPTTIGGLLSSIGVAGMSRMMQANVIATSGRAVEAAGDVDVLLLDKTGTITLGNRQAAAFIPAPGVIEQQLADAAQLASLADETPEGRSIVVLAKQKFNIRHRELHSHEATFVPFSAQTRMSGIDYDGRQIRKGAIDAIKKYVASLGGVFPEAVAKAADDVARRGSTPLLVTEGARVLGVIELKDIVKGGIKERFAELRQMGIKTVMITGDNPLTAAAIAAEAGVDDFLAEATPEAKLKLIREHQNQGKLVAMTGDGTNDAPALAQADVAVAMNTGTQAAKEAGNMVDLDSNPTKLIEIVEIGKQMLMTRGSLTTFSIANDVAKYFAIIPAAFASTYPQLNTLNVMGLNSPSSAILSAVIFNAIIIVFLIPLALKGVAYRAQAAAQLLRNNLLIYGLGGLVVPFVGIKAIDVLLGVLGLA</sequence>
<dbReference type="FunFam" id="3.40.1110.10:FF:000007">
    <property type="entry name" value="Potassium-transporting ATPase ATP-binding subunit"/>
    <property type="match status" value="1"/>
</dbReference>
<keyword evidence="4 16" id="KW-0633">Potassium transport</keyword>
<feature type="binding site" evidence="16">
    <location>
        <begin position="385"/>
        <end position="392"/>
    </location>
    <ligand>
        <name>ATP</name>
        <dbReference type="ChEBI" id="CHEBI:30616"/>
    </ligand>
</feature>
<dbReference type="Gene3D" id="3.40.50.1000">
    <property type="entry name" value="HAD superfamily/HAD-like"/>
    <property type="match status" value="1"/>
</dbReference>
<dbReference type="SUPFAM" id="SSF81653">
    <property type="entry name" value="Calcium ATPase, transduction domain A"/>
    <property type="match status" value="1"/>
</dbReference>
<evidence type="ECO:0000256" key="10">
    <source>
        <dbReference type="ARBA" id="ARBA00022842"/>
    </source>
</evidence>
<feature type="binding site" evidence="16">
    <location>
        <position position="352"/>
    </location>
    <ligand>
        <name>ATP</name>
        <dbReference type="ChEBI" id="CHEBI:30616"/>
    </ligand>
</feature>
<dbReference type="InterPro" id="IPR023299">
    <property type="entry name" value="ATPase_P-typ_cyto_dom_N"/>
</dbReference>
<evidence type="ECO:0000256" key="13">
    <source>
        <dbReference type="ARBA" id="ARBA00022989"/>
    </source>
</evidence>
<feature type="transmembrane region" description="Helical" evidence="16">
    <location>
        <begin position="36"/>
        <end position="56"/>
    </location>
</feature>
<keyword evidence="8 16" id="KW-0547">Nucleotide-binding</keyword>
<feature type="transmembrane region" description="Helical" evidence="16">
    <location>
        <begin position="583"/>
        <end position="604"/>
    </location>
</feature>
<feature type="transmembrane region" description="Helical" evidence="16">
    <location>
        <begin position="221"/>
        <end position="246"/>
    </location>
</feature>
<keyword evidence="12 16" id="KW-1278">Translocase</keyword>
<evidence type="ECO:0000256" key="3">
    <source>
        <dbReference type="ARBA" id="ARBA00022475"/>
    </source>
</evidence>
<dbReference type="EC" id="7.2.2.6" evidence="16"/>
<keyword evidence="5 16" id="KW-0597">Phosphoprotein</keyword>
<feature type="transmembrane region" description="Helical" evidence="16">
    <location>
        <begin position="62"/>
        <end position="83"/>
    </location>
</feature>
<dbReference type="AlphaFoldDB" id="A0A1I4UYY4"/>
<dbReference type="SFLD" id="SFLDF00027">
    <property type="entry name" value="p-type_atpase"/>
    <property type="match status" value="1"/>
</dbReference>
<dbReference type="Pfam" id="PF00122">
    <property type="entry name" value="E1-E2_ATPase"/>
    <property type="match status" value="1"/>
</dbReference>
<keyword evidence="15 16" id="KW-0472">Membrane</keyword>
<feature type="binding site" evidence="16">
    <location>
        <position position="526"/>
    </location>
    <ligand>
        <name>Mg(2+)</name>
        <dbReference type="ChEBI" id="CHEBI:18420"/>
    </ligand>
</feature>
<dbReference type="Pfam" id="PF00702">
    <property type="entry name" value="Hydrolase"/>
    <property type="match status" value="1"/>
</dbReference>
<dbReference type="InterPro" id="IPR023214">
    <property type="entry name" value="HAD_sf"/>
</dbReference>
<dbReference type="OrthoDB" id="9814270at2"/>
<evidence type="ECO:0000256" key="2">
    <source>
        <dbReference type="ARBA" id="ARBA00022448"/>
    </source>
</evidence>
<feature type="active site" description="4-aspartylphosphate intermediate" evidence="16">
    <location>
        <position position="315"/>
    </location>
</feature>
<keyword evidence="7 16" id="KW-0479">Metal-binding</keyword>
<dbReference type="HAMAP" id="MF_00285">
    <property type="entry name" value="KdpB"/>
    <property type="match status" value="1"/>
</dbReference>
<dbReference type="InterPro" id="IPR001757">
    <property type="entry name" value="P_typ_ATPase"/>
</dbReference>
<dbReference type="Gene3D" id="3.40.1110.10">
    <property type="entry name" value="Calcium-transporting ATPase, cytoplasmic domain N"/>
    <property type="match status" value="1"/>
</dbReference>
<dbReference type="CDD" id="cd02078">
    <property type="entry name" value="P-type_ATPase_K"/>
    <property type="match status" value="1"/>
</dbReference>
<keyword evidence="10 16" id="KW-0460">Magnesium</keyword>
<keyword evidence="19" id="KW-1185">Reference proteome</keyword>
<dbReference type="SFLD" id="SFLDG00002">
    <property type="entry name" value="C1.7:_P-type_atpase_like"/>
    <property type="match status" value="1"/>
</dbReference>
<dbReference type="InterPro" id="IPR059000">
    <property type="entry name" value="ATPase_P-type_domA"/>
</dbReference>
<dbReference type="NCBIfam" id="TIGR01497">
    <property type="entry name" value="kdpB"/>
    <property type="match status" value="1"/>
</dbReference>
<feature type="binding site" evidence="16">
    <location>
        <position position="403"/>
    </location>
    <ligand>
        <name>ATP</name>
        <dbReference type="ChEBI" id="CHEBI:30616"/>
    </ligand>
</feature>
<evidence type="ECO:0000256" key="14">
    <source>
        <dbReference type="ARBA" id="ARBA00023065"/>
    </source>
</evidence>
<evidence type="ECO:0000256" key="15">
    <source>
        <dbReference type="ARBA" id="ARBA00023136"/>
    </source>
</evidence>
<keyword evidence="14 16" id="KW-0406">Ion transport</keyword>
<reference evidence="19" key="1">
    <citation type="submission" date="2016-10" db="EMBL/GenBank/DDBJ databases">
        <authorList>
            <person name="Varghese N."/>
            <person name="Submissions S."/>
        </authorList>
    </citation>
    <scope>NUCLEOTIDE SEQUENCE [LARGE SCALE GENOMIC DNA]</scope>
    <source>
        <strain evidence="19">DSM 6150</strain>
    </source>
</reference>
<feature type="transmembrane region" description="Helical" evidence="16">
    <location>
        <begin position="624"/>
        <end position="644"/>
    </location>
</feature>
<evidence type="ECO:0000256" key="1">
    <source>
        <dbReference type="ARBA" id="ARBA00004651"/>
    </source>
</evidence>
<dbReference type="NCBIfam" id="TIGR01494">
    <property type="entry name" value="ATPase_P-type"/>
    <property type="match status" value="2"/>
</dbReference>
<dbReference type="GO" id="GO:0016887">
    <property type="term" value="F:ATP hydrolysis activity"/>
    <property type="evidence" value="ECO:0007669"/>
    <property type="project" value="InterPro"/>
</dbReference>
<evidence type="ECO:0000256" key="12">
    <source>
        <dbReference type="ARBA" id="ARBA00022967"/>
    </source>
</evidence>
<evidence type="ECO:0000256" key="4">
    <source>
        <dbReference type="ARBA" id="ARBA00022538"/>
    </source>
</evidence>
<evidence type="ECO:0000256" key="16">
    <source>
        <dbReference type="HAMAP-Rule" id="MF_00285"/>
    </source>
</evidence>
<evidence type="ECO:0000256" key="7">
    <source>
        <dbReference type="ARBA" id="ARBA00022723"/>
    </source>
</evidence>
<comment type="similarity">
    <text evidence="16">Belongs to the cation transport ATPase (P-type) (TC 3.A.3) family. Type IA subfamily.</text>
</comment>
<organism evidence="18 19">
    <name type="scientific">Formivibrio citricus</name>
    <dbReference type="NCBI Taxonomy" id="83765"/>
    <lineage>
        <taxon>Bacteria</taxon>
        <taxon>Pseudomonadati</taxon>
        <taxon>Pseudomonadota</taxon>
        <taxon>Betaproteobacteria</taxon>
        <taxon>Neisseriales</taxon>
        <taxon>Chitinibacteraceae</taxon>
        <taxon>Formivibrio</taxon>
    </lineage>
</organism>
<dbReference type="PANTHER" id="PTHR43743:SF1">
    <property type="entry name" value="POTASSIUM-TRANSPORTING ATPASE ATP-BINDING SUBUNIT"/>
    <property type="match status" value="1"/>
</dbReference>
<dbReference type="FunFam" id="2.70.150.10:FF:000010">
    <property type="entry name" value="Potassium-transporting ATPase ATP-binding subunit"/>
    <property type="match status" value="1"/>
</dbReference>
<feature type="transmembrane region" description="Helical" evidence="16">
    <location>
        <begin position="664"/>
        <end position="689"/>
    </location>
</feature>
<feature type="domain" description="P-type ATPase A" evidence="17">
    <location>
        <begin position="116"/>
        <end position="210"/>
    </location>
</feature>
<comment type="function">
    <text evidence="16">Part of the high-affinity ATP-driven potassium transport (or Kdp) system, which catalyzes the hydrolysis of ATP coupled with the electrogenic transport of potassium into the cytoplasm. This subunit is responsible for energy coupling to the transport system and for the release of the potassium ions to the cytoplasm.</text>
</comment>
<keyword evidence="11 16" id="KW-0630">Potassium</keyword>
<name>A0A1I4UYY4_9NEIS</name>
<dbReference type="GO" id="GO:0005886">
    <property type="term" value="C:plasma membrane"/>
    <property type="evidence" value="ECO:0007669"/>
    <property type="project" value="UniProtKB-SubCell"/>
</dbReference>
<comment type="catalytic activity">
    <reaction evidence="16">
        <text>K(+)(out) + ATP + H2O = K(+)(in) + ADP + phosphate + H(+)</text>
        <dbReference type="Rhea" id="RHEA:16777"/>
        <dbReference type="ChEBI" id="CHEBI:15377"/>
        <dbReference type="ChEBI" id="CHEBI:15378"/>
        <dbReference type="ChEBI" id="CHEBI:29103"/>
        <dbReference type="ChEBI" id="CHEBI:30616"/>
        <dbReference type="ChEBI" id="CHEBI:43474"/>
        <dbReference type="ChEBI" id="CHEBI:456216"/>
        <dbReference type="EC" id="7.2.2.6"/>
    </reaction>
</comment>
<dbReference type="Proteomes" id="UP000242869">
    <property type="component" value="Unassembled WGS sequence"/>
</dbReference>
<dbReference type="SUPFAM" id="SSF81665">
    <property type="entry name" value="Calcium ATPase, transmembrane domain M"/>
    <property type="match status" value="1"/>
</dbReference>
<keyword evidence="9 16" id="KW-0067">ATP-binding</keyword>
<evidence type="ECO:0000259" key="17">
    <source>
        <dbReference type="Pfam" id="PF00122"/>
    </source>
</evidence>
<dbReference type="RefSeq" id="WP_091189455.1">
    <property type="nucleotide sequence ID" value="NZ_FOVE01000001.1"/>
</dbReference>
<dbReference type="InterPro" id="IPR008250">
    <property type="entry name" value="ATPase_P-typ_transduc_dom_A_sf"/>
</dbReference>
<dbReference type="EMBL" id="FOVE01000001">
    <property type="protein sequence ID" value="SFM94146.1"/>
    <property type="molecule type" value="Genomic_DNA"/>
</dbReference>
<feature type="binding site" evidence="16">
    <location>
        <position position="356"/>
    </location>
    <ligand>
        <name>ATP</name>
        <dbReference type="ChEBI" id="CHEBI:30616"/>
    </ligand>
</feature>
<keyword evidence="6 16" id="KW-0812">Transmembrane</keyword>
<evidence type="ECO:0000256" key="5">
    <source>
        <dbReference type="ARBA" id="ARBA00022553"/>
    </source>
</evidence>
<dbReference type="GO" id="GO:0000287">
    <property type="term" value="F:magnesium ion binding"/>
    <property type="evidence" value="ECO:0007669"/>
    <property type="project" value="UniProtKB-UniRule"/>
</dbReference>
<dbReference type="SUPFAM" id="SSF56784">
    <property type="entry name" value="HAD-like"/>
    <property type="match status" value="1"/>
</dbReference>
<dbReference type="InterPro" id="IPR036412">
    <property type="entry name" value="HAD-like_sf"/>
</dbReference>
<protein>
    <recommendedName>
        <fullName evidence="16">Potassium-transporting ATPase ATP-binding subunit</fullName>
        <ecNumber evidence="16">7.2.2.6</ecNumber>
    </recommendedName>
    <alternativeName>
        <fullName evidence="16">ATP phosphohydrolase [potassium-transporting] B chain</fullName>
    </alternativeName>
    <alternativeName>
        <fullName evidence="16">Potassium-binding and translocating subunit B</fullName>
    </alternativeName>
    <alternativeName>
        <fullName evidence="16">Potassium-translocating ATPase B chain</fullName>
    </alternativeName>
</protein>
<keyword evidence="13 16" id="KW-1133">Transmembrane helix</keyword>
<evidence type="ECO:0000256" key="11">
    <source>
        <dbReference type="ARBA" id="ARBA00022958"/>
    </source>
</evidence>
<keyword evidence="3 16" id="KW-1003">Cell membrane</keyword>
<evidence type="ECO:0000313" key="19">
    <source>
        <dbReference type="Proteomes" id="UP000242869"/>
    </source>
</evidence>
<comment type="subunit">
    <text evidence="16">The system is composed of three essential subunits: KdpA, KdpB and KdpC.</text>
</comment>
<dbReference type="SFLD" id="SFLDS00003">
    <property type="entry name" value="Haloacid_Dehalogenase"/>
    <property type="match status" value="1"/>
</dbReference>
<dbReference type="GO" id="GO:0008556">
    <property type="term" value="F:P-type potassium transmembrane transporter activity"/>
    <property type="evidence" value="ECO:0007669"/>
    <property type="project" value="UniProtKB-UniRule"/>
</dbReference>
<comment type="subcellular location">
    <subcellularLocation>
        <location evidence="1 16">Cell membrane</location>
        <topology evidence="1 16">Multi-pass membrane protein</topology>
    </subcellularLocation>
</comment>
<evidence type="ECO:0000313" key="18">
    <source>
        <dbReference type="EMBL" id="SFM94146.1"/>
    </source>
</evidence>
<dbReference type="STRING" id="83765.SAMN05660284_00042"/>
<dbReference type="PRINTS" id="PR00119">
    <property type="entry name" value="CATATPASE"/>
</dbReference>
<evidence type="ECO:0000256" key="6">
    <source>
        <dbReference type="ARBA" id="ARBA00022692"/>
    </source>
</evidence>
<dbReference type="PROSITE" id="PS00154">
    <property type="entry name" value="ATPASE_E1_E2"/>
    <property type="match status" value="1"/>
</dbReference>
<dbReference type="InterPro" id="IPR044492">
    <property type="entry name" value="P_typ_ATPase_HD_dom"/>
</dbReference>
<dbReference type="InterPro" id="IPR006391">
    <property type="entry name" value="P-type_ATPase_bsu_IA"/>
</dbReference>
<dbReference type="PANTHER" id="PTHR43743">
    <property type="entry name" value="POTASSIUM-TRANSPORTING ATPASE ATP-BINDING SUBUNIT"/>
    <property type="match status" value="1"/>
</dbReference>
<evidence type="ECO:0000256" key="9">
    <source>
        <dbReference type="ARBA" id="ARBA00022840"/>
    </source>
</evidence>
<evidence type="ECO:0000256" key="8">
    <source>
        <dbReference type="ARBA" id="ARBA00022741"/>
    </source>
</evidence>
<keyword evidence="2 16" id="KW-0813">Transport</keyword>
<gene>
    <name evidence="16" type="primary">kdpB</name>
    <name evidence="18" type="ORF">SAMN05660284_00042</name>
</gene>
<feature type="binding site" evidence="16">
    <location>
        <position position="530"/>
    </location>
    <ligand>
        <name>Mg(2+)</name>
        <dbReference type="ChEBI" id="CHEBI:18420"/>
    </ligand>
</feature>
<dbReference type="InterPro" id="IPR023298">
    <property type="entry name" value="ATPase_P-typ_TM_dom_sf"/>
</dbReference>
<proteinExistence type="inferred from homology"/>
<feature type="transmembrane region" description="Helical" evidence="16">
    <location>
        <begin position="258"/>
        <end position="282"/>
    </location>
</feature>
<accession>A0A1I4UYY4</accession>